<dbReference type="Pfam" id="PF05534">
    <property type="entry name" value="HicB"/>
    <property type="match status" value="1"/>
</dbReference>
<accession>A0ABS9D5U3</accession>
<gene>
    <name evidence="1" type="ORF">L0668_09220</name>
</gene>
<dbReference type="InterPro" id="IPR035069">
    <property type="entry name" value="TTHA1013/TTHA0281-like"/>
</dbReference>
<comment type="caution">
    <text evidence="1">The sequence shown here is derived from an EMBL/GenBank/DDBJ whole genome shotgun (WGS) entry which is preliminary data.</text>
</comment>
<evidence type="ECO:0000313" key="1">
    <source>
        <dbReference type="EMBL" id="MCF2948284.1"/>
    </source>
</evidence>
<keyword evidence="2" id="KW-1185">Reference proteome</keyword>
<sequence>MKNVMKIDGYDAVINYDPEIEMFRGEFTNLNGGADFYASDIKGLHKEGQLSLNMFLEMCSEDGVNPRKNYSGKFNVRISPELHESLVLKASATGKSINQIVVESISNTVVSEL</sequence>
<dbReference type="RefSeq" id="WP_235311977.1">
    <property type="nucleotide sequence ID" value="NZ_JAKGAS010000004.1"/>
</dbReference>
<name>A0ABS9D5U3_9ALTE</name>
<protein>
    <submittedName>
        <fullName evidence="1">Type II toxin-antitoxin system HicB family antitoxin</fullName>
    </submittedName>
</protein>
<organism evidence="1 2">
    <name type="scientific">Paraglaciecola algarum</name>
    <dbReference type="NCBI Taxonomy" id="3050085"/>
    <lineage>
        <taxon>Bacteria</taxon>
        <taxon>Pseudomonadati</taxon>
        <taxon>Pseudomonadota</taxon>
        <taxon>Gammaproteobacteria</taxon>
        <taxon>Alteromonadales</taxon>
        <taxon>Alteromonadaceae</taxon>
        <taxon>Paraglaciecola</taxon>
    </lineage>
</organism>
<dbReference type="Proteomes" id="UP001521137">
    <property type="component" value="Unassembled WGS sequence"/>
</dbReference>
<dbReference type="SUPFAM" id="SSF47598">
    <property type="entry name" value="Ribbon-helix-helix"/>
    <property type="match status" value="1"/>
</dbReference>
<dbReference type="InterPro" id="IPR010985">
    <property type="entry name" value="Ribbon_hlx_hlx"/>
</dbReference>
<evidence type="ECO:0000313" key="2">
    <source>
        <dbReference type="Proteomes" id="UP001521137"/>
    </source>
</evidence>
<dbReference type="SUPFAM" id="SSF143100">
    <property type="entry name" value="TTHA1013/TTHA0281-like"/>
    <property type="match status" value="1"/>
</dbReference>
<dbReference type="EMBL" id="JAKGAS010000004">
    <property type="protein sequence ID" value="MCF2948284.1"/>
    <property type="molecule type" value="Genomic_DNA"/>
</dbReference>
<reference evidence="1 2" key="1">
    <citation type="submission" date="2022-01" db="EMBL/GenBank/DDBJ databases">
        <title>Paraglaciecola sp. G1-23.</title>
        <authorList>
            <person name="Jin M.S."/>
            <person name="Han D.M."/>
            <person name="Kim H.M."/>
            <person name="Jeon C.O."/>
        </authorList>
    </citation>
    <scope>NUCLEOTIDE SEQUENCE [LARGE SCALE GENOMIC DNA]</scope>
    <source>
        <strain evidence="1 2">G1-23</strain>
    </source>
</reference>
<dbReference type="InterPro" id="IPR008651">
    <property type="entry name" value="Uncharacterised_HicB"/>
</dbReference>
<proteinExistence type="predicted"/>